<dbReference type="Pfam" id="PF00990">
    <property type="entry name" value="GGDEF"/>
    <property type="match status" value="2"/>
</dbReference>
<dbReference type="InterPro" id="IPR000160">
    <property type="entry name" value="GGDEF_dom"/>
</dbReference>
<dbReference type="SMART" id="SM00267">
    <property type="entry name" value="GGDEF"/>
    <property type="match status" value="2"/>
</dbReference>
<dbReference type="NCBIfam" id="TIGR00254">
    <property type="entry name" value="GGDEF"/>
    <property type="match status" value="2"/>
</dbReference>
<accession>A0A844FQL2</accession>
<reference evidence="4 5" key="1">
    <citation type="submission" date="2019-08" db="EMBL/GenBank/DDBJ databases">
        <title>In-depth cultivation of the pig gut microbiome towards novel bacterial diversity and tailored functional studies.</title>
        <authorList>
            <person name="Wylensek D."/>
            <person name="Hitch T.C.A."/>
            <person name="Clavel T."/>
        </authorList>
    </citation>
    <scope>NUCLEOTIDE SEQUENCE [LARGE SCALE GENOMIC DNA]</scope>
    <source>
        <strain evidence="4 5">WCA-470BD-2E</strain>
    </source>
</reference>
<dbReference type="InterPro" id="IPR035919">
    <property type="entry name" value="EAL_sf"/>
</dbReference>
<dbReference type="PROSITE" id="PS50883">
    <property type="entry name" value="EAL"/>
    <property type="match status" value="1"/>
</dbReference>
<feature type="transmembrane region" description="Helical" evidence="1">
    <location>
        <begin position="6"/>
        <end position="26"/>
    </location>
</feature>
<dbReference type="SMART" id="SM00052">
    <property type="entry name" value="EAL"/>
    <property type="match status" value="1"/>
</dbReference>
<evidence type="ECO:0000259" key="3">
    <source>
        <dbReference type="PROSITE" id="PS50887"/>
    </source>
</evidence>
<evidence type="ECO:0000313" key="4">
    <source>
        <dbReference type="EMBL" id="MST80442.1"/>
    </source>
</evidence>
<dbReference type="RefSeq" id="WP_154487289.1">
    <property type="nucleotide sequence ID" value="NZ_VUMW01000029.1"/>
</dbReference>
<dbReference type="Pfam" id="PF00563">
    <property type="entry name" value="EAL"/>
    <property type="match status" value="1"/>
</dbReference>
<dbReference type="InterPro" id="IPR001633">
    <property type="entry name" value="EAL_dom"/>
</dbReference>
<feature type="domain" description="GGDEF" evidence="3">
    <location>
        <begin position="256"/>
        <end position="389"/>
    </location>
</feature>
<proteinExistence type="predicted"/>
<keyword evidence="1" id="KW-0812">Transmembrane</keyword>
<feature type="transmembrane region" description="Helical" evidence="1">
    <location>
        <begin position="178"/>
        <end position="198"/>
    </location>
</feature>
<gene>
    <name evidence="4" type="ORF">FYJ61_08325</name>
</gene>
<feature type="transmembrane region" description="Helical" evidence="1">
    <location>
        <begin position="109"/>
        <end position="130"/>
    </location>
</feature>
<dbReference type="Proteomes" id="UP000452141">
    <property type="component" value="Unassembled WGS sequence"/>
</dbReference>
<dbReference type="PROSITE" id="PS50887">
    <property type="entry name" value="GGDEF"/>
    <property type="match status" value="2"/>
</dbReference>
<keyword evidence="1" id="KW-0472">Membrane</keyword>
<dbReference type="SUPFAM" id="SSF141868">
    <property type="entry name" value="EAL domain-like"/>
    <property type="match status" value="1"/>
</dbReference>
<dbReference type="Gene3D" id="3.30.70.270">
    <property type="match status" value="2"/>
</dbReference>
<dbReference type="InterPro" id="IPR043128">
    <property type="entry name" value="Rev_trsase/Diguanyl_cyclase"/>
</dbReference>
<keyword evidence="1" id="KW-1133">Transmembrane helix</keyword>
<feature type="domain" description="GGDEF" evidence="3">
    <location>
        <begin position="419"/>
        <end position="539"/>
    </location>
</feature>
<comment type="caution">
    <text evidence="4">The sequence shown here is derived from an EMBL/GenBank/DDBJ whole genome shotgun (WGS) entry which is preliminary data.</text>
</comment>
<evidence type="ECO:0000259" key="2">
    <source>
        <dbReference type="PROSITE" id="PS50883"/>
    </source>
</evidence>
<feature type="transmembrane region" description="Helical" evidence="1">
    <location>
        <begin position="75"/>
        <end position="93"/>
    </location>
</feature>
<dbReference type="EMBL" id="VUMW01000029">
    <property type="protein sequence ID" value="MST80442.1"/>
    <property type="molecule type" value="Genomic_DNA"/>
</dbReference>
<dbReference type="InterPro" id="IPR029787">
    <property type="entry name" value="Nucleotide_cyclase"/>
</dbReference>
<dbReference type="PANTHER" id="PTHR33121">
    <property type="entry name" value="CYCLIC DI-GMP PHOSPHODIESTERASE PDEF"/>
    <property type="match status" value="1"/>
</dbReference>
<name>A0A844FQL2_9LACO</name>
<sequence>MINSALLYVVGEVFCMAILLTLVAALKPITNFGKREKWLAASLISETLYFAGDAADNLQLGGLVPAPKLGLLFTGSYKVLMLNCVSIAVFFYIDQCGEFSLADNKKKRFAVMAAAIISSILELFFAIFQPDWLLTPDLRPTFLYNVFLLAIPLFYSLATIALAINGVRQSTSKNVRRFYLMTGCWPILLVVFGALDVLVKKIPFYAYVATAYLLALAVYQFTTMVDNVSLASLSSLKGREKLKAAFDSIQKRRQEADYFLVLVDMNGLQSINDIYGRATGDQVLWIVSEAVEKMAGHGEGYSCHYGGDEFLAMVKSSDESQVQELISHLQDEVVDAAKKANLPVVPQLVAAAVRADMAEGQLTDQLRIAEEKVYNQKQDLDTNLQTGNFFIDKVTGLPNANYFHSFAQSYLDQCLADGLKPAVVMINVTGMQGYNNRFGYAKGDQLLKKLAEALKKAFCEDVLVRFAEDNFLLAEAQEDLGQRLNDLAKIFSIQEGVSIRAGICAYDGKDALMSTVDKAKRALRYIKNDRSIVSQVYNQEVQESYARQDYVLESFQEALDKGWIKPYFQLEGRSLTGQVCAAEALARWEDPKYGVLSPDFFVGILEDAHLVQNLDLYIIRQVCQMLADRIKQGQPVIPISVNLSRIDFQICDIFAEIEKIRRSYDLSSSLLKIEILESTVASDPQIINQTIAKFHEQGYEVWMDDFGSGYSNLNNLDEYNFDLLKIDMIFLKGFKDRPQVKTLLAIVVDMAKKLGMHTLCEGVETEEESAFLREIGCERQQGYLFSKPIPMADFLARIDQEKANGNLENPASNPYYNRISQVNVLADPMHSASRSGRAAGIKLPIAIIEKQKGDLLHYAYMNRSYEAFLQSLGYQVEEWDQTVNNLNYFKSVLLVMMDQCREQAGYVKRVEALSGQKFKMEMSYLTTDVPTSNEAYVFTFEEK</sequence>
<evidence type="ECO:0000313" key="5">
    <source>
        <dbReference type="Proteomes" id="UP000452141"/>
    </source>
</evidence>
<feature type="domain" description="EAL" evidence="2">
    <location>
        <begin position="548"/>
        <end position="802"/>
    </location>
</feature>
<evidence type="ECO:0000256" key="1">
    <source>
        <dbReference type="SAM" id="Phobius"/>
    </source>
</evidence>
<dbReference type="GO" id="GO:0071111">
    <property type="term" value="F:cyclic-guanylate-specific phosphodiesterase activity"/>
    <property type="evidence" value="ECO:0007669"/>
    <property type="project" value="InterPro"/>
</dbReference>
<protein>
    <submittedName>
        <fullName evidence="4">EAL domain-containing protein</fullName>
    </submittedName>
</protein>
<dbReference type="AlphaFoldDB" id="A0A844FQL2"/>
<dbReference type="CDD" id="cd01948">
    <property type="entry name" value="EAL"/>
    <property type="match status" value="1"/>
</dbReference>
<dbReference type="Gene3D" id="3.20.20.450">
    <property type="entry name" value="EAL domain"/>
    <property type="match status" value="1"/>
</dbReference>
<dbReference type="SUPFAM" id="SSF55073">
    <property type="entry name" value="Nucleotide cyclase"/>
    <property type="match status" value="2"/>
</dbReference>
<dbReference type="InterPro" id="IPR050706">
    <property type="entry name" value="Cyclic-di-GMP_PDE-like"/>
</dbReference>
<organism evidence="4 5">
    <name type="scientific">Lactobacillus equicursoris</name>
    <dbReference type="NCBI Taxonomy" id="420645"/>
    <lineage>
        <taxon>Bacteria</taxon>
        <taxon>Bacillati</taxon>
        <taxon>Bacillota</taxon>
        <taxon>Bacilli</taxon>
        <taxon>Lactobacillales</taxon>
        <taxon>Lactobacillaceae</taxon>
        <taxon>Lactobacillus</taxon>
    </lineage>
</organism>
<dbReference type="PANTHER" id="PTHR33121:SF79">
    <property type="entry name" value="CYCLIC DI-GMP PHOSPHODIESTERASE PDED-RELATED"/>
    <property type="match status" value="1"/>
</dbReference>
<feature type="transmembrane region" description="Helical" evidence="1">
    <location>
        <begin position="142"/>
        <end position="166"/>
    </location>
</feature>
<feature type="transmembrane region" description="Helical" evidence="1">
    <location>
        <begin position="38"/>
        <end position="55"/>
    </location>
</feature>